<dbReference type="PROSITE" id="PS00445">
    <property type="entry name" value="FGGY_KINASES_2"/>
    <property type="match status" value="1"/>
</dbReference>
<dbReference type="InterPro" id="IPR018485">
    <property type="entry name" value="FGGY_C"/>
</dbReference>
<feature type="active site" description="Proton acceptor" evidence="8">
    <location>
        <position position="243"/>
    </location>
</feature>
<dbReference type="NCBIfam" id="TIGR01312">
    <property type="entry name" value="XylB"/>
    <property type="match status" value="1"/>
</dbReference>
<evidence type="ECO:0000256" key="7">
    <source>
        <dbReference type="ARBA" id="ARBA00023277"/>
    </source>
</evidence>
<evidence type="ECO:0000256" key="4">
    <source>
        <dbReference type="ARBA" id="ARBA00022741"/>
    </source>
</evidence>
<keyword evidence="7 8" id="KW-0119">Carbohydrate metabolism</keyword>
<dbReference type="InterPro" id="IPR018484">
    <property type="entry name" value="FGGY_N"/>
</dbReference>
<dbReference type="RefSeq" id="WP_101288467.1">
    <property type="nucleotide sequence ID" value="NZ_FOUQ01000003.1"/>
</dbReference>
<keyword evidence="3 8" id="KW-0808">Transferase</keyword>
<proteinExistence type="inferred from homology"/>
<dbReference type="InterPro" id="IPR000577">
    <property type="entry name" value="Carb_kinase_FGGY"/>
</dbReference>
<sequence>MFIGVDCGTQGTKALVIDENGRVRGRGHAAHSLIERDSGAREQHPSIWVDAMIAAVRMALKEAALPADAIRCLGVSGQQHGLAVLDDKGAVIRPAKLWCDTETAPDNERVVAALGGPKAWYEKLGIIPLTGYTISKLAFLAEREPDNFARIAHILLPHDYLNHWLTGRFVAEYGDASGTGFFDVRKRAWAPEALSIIDRNSGRLAAALPELIAPDAIVGKLTPVAAEALGLTTNCLVAAGGGDNMMGAIGTGNVREGVVTISLGTSATVFSYSDTPVLDPSGAVAPFCSSSGGWLPLVCTMNATNVTSGGAHLFGRDIGFVSEALDATAPGAGGITMLPFLNGERTPDLPTARGTILGLSAVNMTPENLMRAMVEGVTFGVLAGLHRIRGDKPAERVFMIGGGARSKPWRQMVADMTGAEIVVPTGDEAGCLGAAIQAIWAYGRSNGAGEDIAAIADRCVSLDADKTTTPALSRKSAYDDAFGLYRARLALVHGVK</sequence>
<feature type="site" description="Important for activity" evidence="8">
    <location>
        <position position="6"/>
    </location>
</feature>
<gene>
    <name evidence="8 10 13" type="primary">xylB</name>
    <name evidence="13" type="ORF">CXZ10_07195</name>
</gene>
<dbReference type="GO" id="GO:0004856">
    <property type="term" value="F:D-xylulokinase activity"/>
    <property type="evidence" value="ECO:0007669"/>
    <property type="project" value="UniProtKB-UniRule"/>
</dbReference>
<evidence type="ECO:0000256" key="5">
    <source>
        <dbReference type="ARBA" id="ARBA00022777"/>
    </source>
</evidence>
<accession>A0A1I4S4Q0</accession>
<evidence type="ECO:0000256" key="3">
    <source>
        <dbReference type="ARBA" id="ARBA00022679"/>
    </source>
</evidence>
<evidence type="ECO:0000256" key="8">
    <source>
        <dbReference type="HAMAP-Rule" id="MF_02220"/>
    </source>
</evidence>
<dbReference type="Gene3D" id="3.30.420.40">
    <property type="match status" value="2"/>
</dbReference>
<dbReference type="EMBL" id="PJNW01000003">
    <property type="protein sequence ID" value="PKR89955.1"/>
    <property type="molecule type" value="Genomic_DNA"/>
</dbReference>
<feature type="binding site" evidence="8">
    <location>
        <begin position="79"/>
        <end position="80"/>
    </location>
    <ligand>
        <name>substrate</name>
    </ligand>
</feature>
<evidence type="ECO:0000256" key="6">
    <source>
        <dbReference type="ARBA" id="ARBA00022840"/>
    </source>
</evidence>
<keyword evidence="2 8" id="KW-0859">Xylose metabolism</keyword>
<evidence type="ECO:0000256" key="10">
    <source>
        <dbReference type="RuleBase" id="RU364073"/>
    </source>
</evidence>
<organism evidence="13 14">
    <name type="scientific">Pleomorphomonas diazotrophica</name>
    <dbReference type="NCBI Taxonomy" id="1166257"/>
    <lineage>
        <taxon>Bacteria</taxon>
        <taxon>Pseudomonadati</taxon>
        <taxon>Pseudomonadota</taxon>
        <taxon>Alphaproteobacteria</taxon>
        <taxon>Hyphomicrobiales</taxon>
        <taxon>Pleomorphomonadaceae</taxon>
        <taxon>Pleomorphomonas</taxon>
    </lineage>
</organism>
<dbReference type="OrthoDB" id="9805576at2"/>
<keyword evidence="5 8" id="KW-0418">Kinase</keyword>
<evidence type="ECO:0000256" key="1">
    <source>
        <dbReference type="ARBA" id="ARBA00009156"/>
    </source>
</evidence>
<feature type="domain" description="Carbohydrate kinase FGGY N-terminal" evidence="11">
    <location>
        <begin position="1"/>
        <end position="250"/>
    </location>
</feature>
<dbReference type="HAMAP" id="MF_02220">
    <property type="entry name" value="XylB"/>
    <property type="match status" value="1"/>
</dbReference>
<dbReference type="AlphaFoldDB" id="A0A1I4S4Q0"/>
<dbReference type="SUPFAM" id="SSF53067">
    <property type="entry name" value="Actin-like ATPase domain"/>
    <property type="match status" value="2"/>
</dbReference>
<name>A0A1I4S4Q0_9HYPH</name>
<dbReference type="Pfam" id="PF00370">
    <property type="entry name" value="FGGY_N"/>
    <property type="match status" value="1"/>
</dbReference>
<comment type="caution">
    <text evidence="13">The sequence shown here is derived from an EMBL/GenBank/DDBJ whole genome shotgun (WGS) entry which is preliminary data.</text>
</comment>
<comment type="similarity">
    <text evidence="1 8 9">Belongs to the FGGY kinase family.</text>
</comment>
<keyword evidence="14" id="KW-1185">Reference proteome</keyword>
<dbReference type="PIRSF" id="PIRSF000538">
    <property type="entry name" value="GlpK"/>
    <property type="match status" value="1"/>
</dbReference>
<dbReference type="PANTHER" id="PTHR43095">
    <property type="entry name" value="SUGAR KINASE"/>
    <property type="match status" value="1"/>
</dbReference>
<dbReference type="InterPro" id="IPR006000">
    <property type="entry name" value="Xylulokinase"/>
</dbReference>
<dbReference type="InterPro" id="IPR043129">
    <property type="entry name" value="ATPase_NBD"/>
</dbReference>
<reference evidence="13 14" key="1">
    <citation type="submission" date="2017-12" db="EMBL/GenBank/DDBJ databases">
        <title>Anaerobic carbon monoxide metabolism by Pleomorphomonas carboxyditropha sp. nov., a new mesophilic hydrogenogenic carboxidotroph.</title>
        <authorList>
            <person name="Esquivel-Elizondo S."/>
            <person name="Krajmalnik-Brown R."/>
        </authorList>
    </citation>
    <scope>NUCLEOTIDE SEQUENCE [LARGE SCALE GENOMIC DNA]</scope>
    <source>
        <strain evidence="13 14">R5-392</strain>
    </source>
</reference>
<comment type="function">
    <text evidence="8">Catalyzes the phosphorylation of D-xylulose to D-xylulose 5-phosphate.</text>
</comment>
<dbReference type="GO" id="GO:0005998">
    <property type="term" value="P:xylulose catabolic process"/>
    <property type="evidence" value="ECO:0007669"/>
    <property type="project" value="UniProtKB-UniRule"/>
</dbReference>
<feature type="domain" description="Carbohydrate kinase FGGY C-terminal" evidence="12">
    <location>
        <begin position="260"/>
        <end position="442"/>
    </location>
</feature>
<evidence type="ECO:0000256" key="2">
    <source>
        <dbReference type="ARBA" id="ARBA00022629"/>
    </source>
</evidence>
<dbReference type="GO" id="GO:0005524">
    <property type="term" value="F:ATP binding"/>
    <property type="evidence" value="ECO:0007669"/>
    <property type="project" value="UniProtKB-UniRule"/>
</dbReference>
<dbReference type="GO" id="GO:0042732">
    <property type="term" value="P:D-xylose metabolic process"/>
    <property type="evidence" value="ECO:0007669"/>
    <property type="project" value="UniProtKB-KW"/>
</dbReference>
<dbReference type="PANTHER" id="PTHR43095:SF5">
    <property type="entry name" value="XYLULOSE KINASE"/>
    <property type="match status" value="1"/>
</dbReference>
<keyword evidence="6 8" id="KW-0067">ATP-binding</keyword>
<keyword evidence="4 8" id="KW-0547">Nucleotide-binding</keyword>
<evidence type="ECO:0000313" key="14">
    <source>
        <dbReference type="Proteomes" id="UP000233491"/>
    </source>
</evidence>
<evidence type="ECO:0000259" key="11">
    <source>
        <dbReference type="Pfam" id="PF00370"/>
    </source>
</evidence>
<protein>
    <recommendedName>
        <fullName evidence="8 10">Xylulose kinase</fullName>
        <shortName evidence="8 10">Xylulokinase</shortName>
        <ecNumber evidence="8 10">2.7.1.17</ecNumber>
    </recommendedName>
</protein>
<dbReference type="Proteomes" id="UP000233491">
    <property type="component" value="Unassembled WGS sequence"/>
</dbReference>
<evidence type="ECO:0000313" key="13">
    <source>
        <dbReference type="EMBL" id="PKR89955.1"/>
    </source>
</evidence>
<evidence type="ECO:0000256" key="9">
    <source>
        <dbReference type="RuleBase" id="RU003733"/>
    </source>
</evidence>
<dbReference type="InterPro" id="IPR050406">
    <property type="entry name" value="FGGY_Carb_Kinase"/>
</dbReference>
<dbReference type="InterPro" id="IPR018483">
    <property type="entry name" value="Carb_kinase_FGGY_CS"/>
</dbReference>
<dbReference type="Pfam" id="PF02782">
    <property type="entry name" value="FGGY_C"/>
    <property type="match status" value="1"/>
</dbReference>
<evidence type="ECO:0000259" key="12">
    <source>
        <dbReference type="Pfam" id="PF02782"/>
    </source>
</evidence>
<dbReference type="EC" id="2.7.1.17" evidence="8 10"/>
<comment type="catalytic activity">
    <reaction evidence="8 10">
        <text>D-xylulose + ATP = D-xylulose 5-phosphate + ADP + H(+)</text>
        <dbReference type="Rhea" id="RHEA:10964"/>
        <dbReference type="ChEBI" id="CHEBI:15378"/>
        <dbReference type="ChEBI" id="CHEBI:17140"/>
        <dbReference type="ChEBI" id="CHEBI:30616"/>
        <dbReference type="ChEBI" id="CHEBI:57737"/>
        <dbReference type="ChEBI" id="CHEBI:456216"/>
        <dbReference type="EC" id="2.7.1.17"/>
    </reaction>
</comment>
<dbReference type="CDD" id="cd07809">
    <property type="entry name" value="ASKHA_NBD_FGGY_BaXK-like"/>
    <property type="match status" value="1"/>
</dbReference>